<evidence type="ECO:0000313" key="3">
    <source>
        <dbReference type="Proteomes" id="UP001163046"/>
    </source>
</evidence>
<dbReference type="Proteomes" id="UP001163046">
    <property type="component" value="Unassembled WGS sequence"/>
</dbReference>
<proteinExistence type="predicted"/>
<feature type="compositionally biased region" description="Basic and acidic residues" evidence="1">
    <location>
        <begin position="24"/>
        <end position="70"/>
    </location>
</feature>
<sequence length="70" mass="8172">MNCYKSSSETGFTDDSARKLQSLKSKEIENMKEGENSQMKKDDENDNKGQRVEKFQKETQTDGDTYRARR</sequence>
<evidence type="ECO:0000313" key="2">
    <source>
        <dbReference type="EMBL" id="KAJ7381675.1"/>
    </source>
</evidence>
<feature type="compositionally biased region" description="Polar residues" evidence="1">
    <location>
        <begin position="1"/>
        <end position="13"/>
    </location>
</feature>
<organism evidence="2 3">
    <name type="scientific">Desmophyllum pertusum</name>
    <dbReference type="NCBI Taxonomy" id="174260"/>
    <lineage>
        <taxon>Eukaryota</taxon>
        <taxon>Metazoa</taxon>
        <taxon>Cnidaria</taxon>
        <taxon>Anthozoa</taxon>
        <taxon>Hexacorallia</taxon>
        <taxon>Scleractinia</taxon>
        <taxon>Caryophylliina</taxon>
        <taxon>Caryophylliidae</taxon>
        <taxon>Desmophyllum</taxon>
    </lineage>
</organism>
<comment type="caution">
    <text evidence="2">The sequence shown here is derived from an EMBL/GenBank/DDBJ whole genome shotgun (WGS) entry which is preliminary data.</text>
</comment>
<keyword evidence="3" id="KW-1185">Reference proteome</keyword>
<reference evidence="2" key="1">
    <citation type="submission" date="2023-01" db="EMBL/GenBank/DDBJ databases">
        <title>Genome assembly of the deep-sea coral Lophelia pertusa.</title>
        <authorList>
            <person name="Herrera S."/>
            <person name="Cordes E."/>
        </authorList>
    </citation>
    <scope>NUCLEOTIDE SEQUENCE</scope>
    <source>
        <strain evidence="2">USNM1676648</strain>
        <tissue evidence="2">Polyp</tissue>
    </source>
</reference>
<dbReference type="EMBL" id="MU826103">
    <property type="protein sequence ID" value="KAJ7381675.1"/>
    <property type="molecule type" value="Genomic_DNA"/>
</dbReference>
<name>A0A9X0CZW5_9CNID</name>
<feature type="non-terminal residue" evidence="2">
    <location>
        <position position="70"/>
    </location>
</feature>
<feature type="region of interest" description="Disordered" evidence="1">
    <location>
        <begin position="1"/>
        <end position="70"/>
    </location>
</feature>
<protein>
    <submittedName>
        <fullName evidence="2">Uncharacterized protein</fullName>
    </submittedName>
</protein>
<evidence type="ECO:0000256" key="1">
    <source>
        <dbReference type="SAM" id="MobiDB-lite"/>
    </source>
</evidence>
<accession>A0A9X0CZW5</accession>
<gene>
    <name evidence="2" type="ORF">OS493_039698</name>
</gene>
<dbReference type="AlphaFoldDB" id="A0A9X0CZW5"/>